<dbReference type="Proteomes" id="UP000078284">
    <property type="component" value="Chromosome 4"/>
</dbReference>
<accession>A0A178UZX4</accession>
<reference evidence="2" key="1">
    <citation type="journal article" date="2016" name="Proc. Natl. Acad. Sci. U.S.A.">
        <title>Chromosome-level assembly of Arabidopsis thaliana Ler reveals the extent of translocation and inversion polymorphisms.</title>
        <authorList>
            <person name="Zapata L."/>
            <person name="Ding J."/>
            <person name="Willing E.M."/>
            <person name="Hartwig B."/>
            <person name="Bezdan D."/>
            <person name="Jiao W.B."/>
            <person name="Patel V."/>
            <person name="Velikkakam James G."/>
            <person name="Koornneef M."/>
            <person name="Ossowski S."/>
            <person name="Schneeberger K."/>
        </authorList>
    </citation>
    <scope>NUCLEOTIDE SEQUENCE [LARGE SCALE GENOMIC DNA]</scope>
    <source>
        <strain evidence="2">cv. Landsberg erecta</strain>
    </source>
</reference>
<organism evidence="1 2">
    <name type="scientific">Arabidopsis thaliana</name>
    <name type="common">Mouse-ear cress</name>
    <dbReference type="NCBI Taxonomy" id="3702"/>
    <lineage>
        <taxon>Eukaryota</taxon>
        <taxon>Viridiplantae</taxon>
        <taxon>Streptophyta</taxon>
        <taxon>Embryophyta</taxon>
        <taxon>Tracheophyta</taxon>
        <taxon>Spermatophyta</taxon>
        <taxon>Magnoliopsida</taxon>
        <taxon>eudicotyledons</taxon>
        <taxon>Gunneridae</taxon>
        <taxon>Pentapetalae</taxon>
        <taxon>rosids</taxon>
        <taxon>malvids</taxon>
        <taxon>Brassicales</taxon>
        <taxon>Brassicaceae</taxon>
        <taxon>Camelineae</taxon>
        <taxon>Arabidopsis</taxon>
    </lineage>
</organism>
<evidence type="ECO:0000313" key="1">
    <source>
        <dbReference type="EMBL" id="OAO99043.1"/>
    </source>
</evidence>
<name>A0A178UZX4_ARATH</name>
<gene>
    <name evidence="1" type="ordered locus">AXX17_At4g27210</name>
</gene>
<proteinExistence type="predicted"/>
<protein>
    <submittedName>
        <fullName evidence="1">Uncharacterized protein</fullName>
    </submittedName>
</protein>
<dbReference type="ExpressionAtlas" id="A0A178UZX4">
    <property type="expression patterns" value="baseline and differential"/>
</dbReference>
<comment type="caution">
    <text evidence="1">The sequence shown here is derived from an EMBL/GenBank/DDBJ whole genome shotgun (WGS) entry which is preliminary data.</text>
</comment>
<evidence type="ECO:0000313" key="2">
    <source>
        <dbReference type="Proteomes" id="UP000078284"/>
    </source>
</evidence>
<dbReference type="EMBL" id="LUHQ01000004">
    <property type="protein sequence ID" value="OAO99043.1"/>
    <property type="molecule type" value="Genomic_DNA"/>
</dbReference>
<dbReference type="AlphaFoldDB" id="A0A178UZX4"/>
<sequence>MKKMEETVEPMVALSRPPPFSPFVGPVLMYSLLQSWTSSRDEDG</sequence>